<dbReference type="PIRSF" id="PIRSF037263">
    <property type="entry name" value="DUF951_bac"/>
    <property type="match status" value="1"/>
</dbReference>
<reference evidence="1 2" key="1">
    <citation type="submission" date="2015-04" db="EMBL/GenBank/DDBJ databases">
        <title>Draft genome sequence of bacteremic isolate Catabacter hongkongensis type strain HKU16T.</title>
        <authorList>
            <person name="Lau S.K."/>
            <person name="Teng J.L."/>
            <person name="Huang Y."/>
            <person name="Curreem S.O."/>
            <person name="Tsui S.K."/>
            <person name="Woo P.C."/>
        </authorList>
    </citation>
    <scope>NUCLEOTIDE SEQUENCE [LARGE SCALE GENOMIC DNA]</scope>
    <source>
        <strain evidence="1 2">HKU16</strain>
    </source>
</reference>
<dbReference type="OrthoDB" id="9802710at2"/>
<dbReference type="STRING" id="270498.CHK_0324"/>
<dbReference type="InterPro" id="IPR009296">
    <property type="entry name" value="DUF951"/>
</dbReference>
<keyword evidence="2" id="KW-1185">Reference proteome</keyword>
<evidence type="ECO:0000313" key="2">
    <source>
        <dbReference type="Proteomes" id="UP000034076"/>
    </source>
</evidence>
<dbReference type="Proteomes" id="UP000034076">
    <property type="component" value="Unassembled WGS sequence"/>
</dbReference>
<sequence length="66" mass="7649">MAQKFECNDVVVMQKKHPCGGYEWQILRTGADIKIKCLTCGHIVMLDYGTFMKRMKKVITNGRKQQ</sequence>
<comment type="caution">
    <text evidence="1">The sequence shown here is derived from an EMBL/GenBank/DDBJ whole genome shotgun (WGS) entry which is preliminary data.</text>
</comment>
<proteinExistence type="predicted"/>
<evidence type="ECO:0008006" key="3">
    <source>
        <dbReference type="Google" id="ProtNLM"/>
    </source>
</evidence>
<dbReference type="PANTHER" id="PTHR38455">
    <property type="entry name" value="HYPOTHETICAL CYTOSOLIC PROTEIN"/>
    <property type="match status" value="1"/>
</dbReference>
<organism evidence="1 2">
    <name type="scientific">Christensenella hongkongensis</name>
    <dbReference type="NCBI Taxonomy" id="270498"/>
    <lineage>
        <taxon>Bacteria</taxon>
        <taxon>Bacillati</taxon>
        <taxon>Bacillota</taxon>
        <taxon>Clostridia</taxon>
        <taxon>Christensenellales</taxon>
        <taxon>Christensenellaceae</taxon>
        <taxon>Christensenella</taxon>
    </lineage>
</organism>
<dbReference type="PANTHER" id="PTHR38455:SF1">
    <property type="entry name" value="DUF951 DOMAIN-CONTAINING PROTEIN"/>
    <property type="match status" value="1"/>
</dbReference>
<dbReference type="AlphaFoldDB" id="A0A0M2NMJ7"/>
<dbReference type="RefSeq" id="WP_046442241.1">
    <property type="nucleotide sequence ID" value="NZ_JAXDTA010000159.1"/>
</dbReference>
<gene>
    <name evidence="1" type="ORF">CHK_0324</name>
</gene>
<accession>A0A0M2NMJ7</accession>
<evidence type="ECO:0000313" key="1">
    <source>
        <dbReference type="EMBL" id="KKI52216.1"/>
    </source>
</evidence>
<dbReference type="Pfam" id="PF06107">
    <property type="entry name" value="DUF951"/>
    <property type="match status" value="1"/>
</dbReference>
<protein>
    <recommendedName>
        <fullName evidence="3">DUF951 domain-containing protein</fullName>
    </recommendedName>
</protein>
<name>A0A0M2NMJ7_9FIRM</name>
<dbReference type="EMBL" id="LAYJ01000033">
    <property type="protein sequence ID" value="KKI52216.1"/>
    <property type="molecule type" value="Genomic_DNA"/>
</dbReference>